<dbReference type="EnsemblMetazoa" id="GPPI045341-RA">
    <property type="protein sequence ID" value="GPPI045341-PA"/>
    <property type="gene ID" value="GPPI045341"/>
</dbReference>
<name>A0A1B0BZS4_9MUSC</name>
<evidence type="ECO:0000313" key="2">
    <source>
        <dbReference type="Proteomes" id="UP000092460"/>
    </source>
</evidence>
<proteinExistence type="predicted"/>
<organism evidence="1 2">
    <name type="scientific">Glossina palpalis gambiensis</name>
    <dbReference type="NCBI Taxonomy" id="67801"/>
    <lineage>
        <taxon>Eukaryota</taxon>
        <taxon>Metazoa</taxon>
        <taxon>Ecdysozoa</taxon>
        <taxon>Arthropoda</taxon>
        <taxon>Hexapoda</taxon>
        <taxon>Insecta</taxon>
        <taxon>Pterygota</taxon>
        <taxon>Neoptera</taxon>
        <taxon>Endopterygota</taxon>
        <taxon>Diptera</taxon>
        <taxon>Brachycera</taxon>
        <taxon>Muscomorpha</taxon>
        <taxon>Hippoboscoidea</taxon>
        <taxon>Glossinidae</taxon>
        <taxon>Glossina</taxon>
    </lineage>
</organism>
<keyword evidence="2" id="KW-1185">Reference proteome</keyword>
<sequence length="171" mass="19281">MSFLIPGTSQQQLINESLVVKLSGGVISPLILHPSLYYMDRGLNLFDDSVTIDYDETEHFTNTVRVLWISHDSILLSLSLHVCVWALICQEKKKIAITHLSPNAFVGVGIIKSCKSKFGKGYRDNGITLFNRLVKLVVCHNGCLWVHKNDLGHGNGRVRQLQDVFILLRYC</sequence>
<protein>
    <submittedName>
        <fullName evidence="1">Uncharacterized protein</fullName>
    </submittedName>
</protein>
<evidence type="ECO:0000313" key="1">
    <source>
        <dbReference type="EnsemblMetazoa" id="GPPI045341-PA"/>
    </source>
</evidence>
<dbReference type="VEuPathDB" id="VectorBase:GPPI045341"/>
<reference evidence="2" key="1">
    <citation type="submission" date="2015-01" db="EMBL/GenBank/DDBJ databases">
        <authorList>
            <person name="Aksoy S."/>
            <person name="Warren W."/>
            <person name="Wilson R.K."/>
        </authorList>
    </citation>
    <scope>NUCLEOTIDE SEQUENCE [LARGE SCALE GENOMIC DNA]</scope>
    <source>
        <strain evidence="2">IAEA</strain>
    </source>
</reference>
<dbReference type="EMBL" id="JXJN01023283">
    <property type="status" value="NOT_ANNOTATED_CDS"/>
    <property type="molecule type" value="Genomic_DNA"/>
</dbReference>
<accession>A0A1B0BZS4</accession>
<dbReference type="AlphaFoldDB" id="A0A1B0BZS4"/>
<dbReference type="Proteomes" id="UP000092460">
    <property type="component" value="Unassembled WGS sequence"/>
</dbReference>
<reference evidence="1" key="2">
    <citation type="submission" date="2020-05" db="UniProtKB">
        <authorList>
            <consortium name="EnsemblMetazoa"/>
        </authorList>
    </citation>
    <scope>IDENTIFICATION</scope>
    <source>
        <strain evidence="1">IAEA</strain>
    </source>
</reference>